<accession>A0ABS3Z4Y8</accession>
<evidence type="ECO:0000256" key="1">
    <source>
        <dbReference type="SAM" id="Phobius"/>
    </source>
</evidence>
<dbReference type="Proteomes" id="UP000677244">
    <property type="component" value="Unassembled WGS sequence"/>
</dbReference>
<keyword evidence="1" id="KW-1133">Transmembrane helix</keyword>
<organism evidence="2 3">
    <name type="scientific">Niastella soli</name>
    <dbReference type="NCBI Taxonomy" id="2821487"/>
    <lineage>
        <taxon>Bacteria</taxon>
        <taxon>Pseudomonadati</taxon>
        <taxon>Bacteroidota</taxon>
        <taxon>Chitinophagia</taxon>
        <taxon>Chitinophagales</taxon>
        <taxon>Chitinophagaceae</taxon>
        <taxon>Niastella</taxon>
    </lineage>
</organism>
<evidence type="ECO:0000313" key="2">
    <source>
        <dbReference type="EMBL" id="MBO9205238.1"/>
    </source>
</evidence>
<feature type="transmembrane region" description="Helical" evidence="1">
    <location>
        <begin position="106"/>
        <end position="124"/>
    </location>
</feature>
<gene>
    <name evidence="2" type="ORF">J7I42_33430</name>
</gene>
<comment type="caution">
    <text evidence="2">The sequence shown here is derived from an EMBL/GenBank/DDBJ whole genome shotgun (WGS) entry which is preliminary data.</text>
</comment>
<protein>
    <submittedName>
        <fullName evidence="2">Uncharacterized protein</fullName>
    </submittedName>
</protein>
<evidence type="ECO:0000313" key="3">
    <source>
        <dbReference type="Proteomes" id="UP000677244"/>
    </source>
</evidence>
<sequence>MFYFKTITIPNTSPELIERAIRSYTVTRSSYFDFLITAGEDHDKKFFTGIERGDIFLITRLTNSDRLVGKKIINSWSKGGRTKIFVRFKKNNGFTTYQVRPGFSSIVLLCFFFFWLVIVARALSVSGSDFDLLFIILILLTVKTVIILKEIQITRKLINKAIQRTLDDDMLSSNIL</sequence>
<keyword evidence="1" id="KW-0812">Transmembrane</keyword>
<dbReference type="RefSeq" id="WP_209144621.1">
    <property type="nucleotide sequence ID" value="NZ_JAGHKO010000024.1"/>
</dbReference>
<dbReference type="EMBL" id="JAGHKO010000024">
    <property type="protein sequence ID" value="MBO9205238.1"/>
    <property type="molecule type" value="Genomic_DNA"/>
</dbReference>
<keyword evidence="1" id="KW-0472">Membrane</keyword>
<keyword evidence="3" id="KW-1185">Reference proteome</keyword>
<feature type="transmembrane region" description="Helical" evidence="1">
    <location>
        <begin position="130"/>
        <end position="148"/>
    </location>
</feature>
<name>A0ABS3Z4Y8_9BACT</name>
<reference evidence="2 3" key="1">
    <citation type="submission" date="2021-03" db="EMBL/GenBank/DDBJ databases">
        <title>Assistant Professor.</title>
        <authorList>
            <person name="Huq M.A."/>
        </authorList>
    </citation>
    <scope>NUCLEOTIDE SEQUENCE [LARGE SCALE GENOMIC DNA]</scope>
    <source>
        <strain evidence="2 3">MAH-29</strain>
    </source>
</reference>
<proteinExistence type="predicted"/>